<feature type="transmembrane region" description="Helical" evidence="7">
    <location>
        <begin position="311"/>
        <end position="333"/>
    </location>
</feature>
<dbReference type="Pfam" id="PF01545">
    <property type="entry name" value="Cation_efflux"/>
    <property type="match status" value="1"/>
</dbReference>
<dbReference type="Gene3D" id="3.30.70.1350">
    <property type="entry name" value="Cation efflux protein, cytoplasmic domain"/>
    <property type="match status" value="1"/>
</dbReference>
<dbReference type="NCBIfam" id="TIGR01297">
    <property type="entry name" value="CDF"/>
    <property type="match status" value="1"/>
</dbReference>
<feature type="compositionally biased region" description="Basic and acidic residues" evidence="6">
    <location>
        <begin position="57"/>
        <end position="76"/>
    </location>
</feature>
<name>B8MNI8_TALSN</name>
<dbReference type="PhylomeDB" id="B8MNI8"/>
<feature type="region of interest" description="Disordered" evidence="6">
    <location>
        <begin position="1"/>
        <end position="41"/>
    </location>
</feature>
<feature type="domain" description="Cation efflux protein transmembrane" evidence="8">
    <location>
        <begin position="244"/>
        <end position="432"/>
    </location>
</feature>
<dbReference type="FunFam" id="1.20.1510.10:FF:000005">
    <property type="entry name" value="Putative Cation diffusion facilitator 1"/>
    <property type="match status" value="1"/>
</dbReference>
<feature type="transmembrane region" description="Helical" evidence="7">
    <location>
        <begin position="269"/>
        <end position="290"/>
    </location>
</feature>
<dbReference type="GO" id="GO:0016020">
    <property type="term" value="C:membrane"/>
    <property type="evidence" value="ECO:0007669"/>
    <property type="project" value="UniProtKB-SubCell"/>
</dbReference>
<feature type="compositionally biased region" description="Basic and acidic residues" evidence="6">
    <location>
        <begin position="176"/>
        <end position="187"/>
    </location>
</feature>
<dbReference type="InterPro" id="IPR002524">
    <property type="entry name" value="Cation_efflux"/>
</dbReference>
<evidence type="ECO:0000256" key="4">
    <source>
        <dbReference type="ARBA" id="ARBA00022989"/>
    </source>
</evidence>
<dbReference type="FunFam" id="3.30.70.1350:FF:000004">
    <property type="entry name" value="Cation diffusion facilitator 10"/>
    <property type="match status" value="1"/>
</dbReference>
<dbReference type="STRING" id="441959.B8MNI8"/>
<dbReference type="OMA" id="KKPIREY"/>
<evidence type="ECO:0000256" key="5">
    <source>
        <dbReference type="ARBA" id="ARBA00023136"/>
    </source>
</evidence>
<dbReference type="RefSeq" id="XP_002486315.1">
    <property type="nucleotide sequence ID" value="XM_002486270.1"/>
</dbReference>
<dbReference type="GO" id="GO:0098771">
    <property type="term" value="P:inorganic ion homeostasis"/>
    <property type="evidence" value="ECO:0007669"/>
    <property type="project" value="UniProtKB-ARBA"/>
</dbReference>
<gene>
    <name evidence="10" type="ORF">TSTA_103040</name>
</gene>
<evidence type="ECO:0000256" key="2">
    <source>
        <dbReference type="ARBA" id="ARBA00022448"/>
    </source>
</evidence>
<evidence type="ECO:0000256" key="3">
    <source>
        <dbReference type="ARBA" id="ARBA00022692"/>
    </source>
</evidence>
<dbReference type="HOGENOM" id="CLU_013430_10_0_1"/>
<sequence length="530" mass="60322">MSSPRRPTGLWEAQQHQRAPSSTSSSFLEIGPQNGWQMMSTRGQSLPGLLRRYSFSEDTNKNDSADDVENGTHEETISGVRHLTASPTNERPRRRGSILIGDTKPAFRWSDYYTPPEKLVKLRKPVREYYERMNYLVSRYSFVDRLLDSSIARDLLEDYDRFWATTQRSHLQPITEEPRAISPRYERAQPNLTPTESQDTDRAHRQLNERTPLLLSADDADESMEFSQFSKEQDTRRIVMLAIYINLIANLILLIAKIVVTLMTSSVSVLASLVDAALDFLSTAIVWSTTRLTVRRDRHRYPVGRQRLEPLGVLIFSVVMITSFFQVAILSVQRLGGEDRNLVELTIPALAIMGSTVAIKGLCWIWCRRINNSNVQALAQDAMTDVVFNIFSIIFPLIGTFTNTWYLDPLGGFLLSMYVIVNWASTANEHIAHLTGAAASPLDRSVLLYTVMRFAECIRWIQNLEAYYSGDRLNVEVDIVLDGHTSLHDSHDIGESLQYMLESQVANVDRAFVHLDYAEYNLPTHVDQHS</sequence>
<dbReference type="InterPro" id="IPR027470">
    <property type="entry name" value="Cation_efflux_CTD"/>
</dbReference>
<evidence type="ECO:0000259" key="9">
    <source>
        <dbReference type="Pfam" id="PF16916"/>
    </source>
</evidence>
<dbReference type="Pfam" id="PF16916">
    <property type="entry name" value="ZT_dimer"/>
    <property type="match status" value="1"/>
</dbReference>
<evidence type="ECO:0000259" key="8">
    <source>
        <dbReference type="Pfam" id="PF01545"/>
    </source>
</evidence>
<keyword evidence="4 7" id="KW-1133">Transmembrane helix</keyword>
<feature type="transmembrane region" description="Helical" evidence="7">
    <location>
        <begin position="345"/>
        <end position="366"/>
    </location>
</feature>
<dbReference type="GO" id="GO:0030003">
    <property type="term" value="P:intracellular monoatomic cation homeostasis"/>
    <property type="evidence" value="ECO:0007669"/>
    <property type="project" value="UniProtKB-ARBA"/>
</dbReference>
<dbReference type="EMBL" id="EQ962658">
    <property type="protein sequence ID" value="EED14077.1"/>
    <property type="molecule type" value="Genomic_DNA"/>
</dbReference>
<evidence type="ECO:0000256" key="7">
    <source>
        <dbReference type="SAM" id="Phobius"/>
    </source>
</evidence>
<dbReference type="InterPro" id="IPR050291">
    <property type="entry name" value="CDF_Transporter"/>
</dbReference>
<dbReference type="OrthoDB" id="78296at2759"/>
<keyword evidence="11" id="KW-1185">Reference proteome</keyword>
<dbReference type="AlphaFoldDB" id="B8MNI8"/>
<dbReference type="Gene3D" id="1.20.1510.10">
    <property type="entry name" value="Cation efflux protein transmembrane domain"/>
    <property type="match status" value="1"/>
</dbReference>
<dbReference type="InterPro" id="IPR058533">
    <property type="entry name" value="Cation_efflux_TM"/>
</dbReference>
<feature type="domain" description="Cation efflux protein cytoplasmic" evidence="9">
    <location>
        <begin position="461"/>
        <end position="516"/>
    </location>
</feature>
<keyword evidence="5 7" id="KW-0472">Membrane</keyword>
<dbReference type="InParanoid" id="B8MNI8"/>
<evidence type="ECO:0000313" key="11">
    <source>
        <dbReference type="Proteomes" id="UP000001745"/>
    </source>
</evidence>
<dbReference type="eggNOG" id="KOG1485">
    <property type="taxonomic scope" value="Eukaryota"/>
</dbReference>
<feature type="region of interest" description="Disordered" evidence="6">
    <location>
        <begin position="57"/>
        <end position="96"/>
    </location>
</feature>
<evidence type="ECO:0000256" key="6">
    <source>
        <dbReference type="SAM" id="MobiDB-lite"/>
    </source>
</evidence>
<evidence type="ECO:0000256" key="1">
    <source>
        <dbReference type="ARBA" id="ARBA00004141"/>
    </source>
</evidence>
<dbReference type="InterPro" id="IPR027469">
    <property type="entry name" value="Cation_efflux_TMD_sf"/>
</dbReference>
<dbReference type="GO" id="GO:0008324">
    <property type="term" value="F:monoatomic cation transmembrane transporter activity"/>
    <property type="evidence" value="ECO:0007669"/>
    <property type="project" value="InterPro"/>
</dbReference>
<dbReference type="SUPFAM" id="SSF161111">
    <property type="entry name" value="Cation efflux protein transmembrane domain-like"/>
    <property type="match status" value="1"/>
</dbReference>
<evidence type="ECO:0000313" key="10">
    <source>
        <dbReference type="EMBL" id="EED14077.1"/>
    </source>
</evidence>
<dbReference type="PANTHER" id="PTHR43840:SF4">
    <property type="entry name" value="CDF DIVALENT METAL CATION TRANSPORTER (EUROFUNG)"/>
    <property type="match status" value="1"/>
</dbReference>
<dbReference type="GeneID" id="8102923"/>
<proteinExistence type="predicted"/>
<organism evidence="10 11">
    <name type="scientific">Talaromyces stipitatus (strain ATCC 10500 / CBS 375.48 / QM 6759 / NRRL 1006)</name>
    <name type="common">Penicillium stipitatum</name>
    <dbReference type="NCBI Taxonomy" id="441959"/>
    <lineage>
        <taxon>Eukaryota</taxon>
        <taxon>Fungi</taxon>
        <taxon>Dikarya</taxon>
        <taxon>Ascomycota</taxon>
        <taxon>Pezizomycotina</taxon>
        <taxon>Eurotiomycetes</taxon>
        <taxon>Eurotiomycetidae</taxon>
        <taxon>Eurotiales</taxon>
        <taxon>Trichocomaceae</taxon>
        <taxon>Talaromyces</taxon>
        <taxon>Talaromyces sect. Talaromyces</taxon>
    </lineage>
</organism>
<comment type="subcellular location">
    <subcellularLocation>
        <location evidence="1">Membrane</location>
        <topology evidence="1">Multi-pass membrane protein</topology>
    </subcellularLocation>
</comment>
<feature type="transmembrane region" description="Helical" evidence="7">
    <location>
        <begin position="238"/>
        <end position="263"/>
    </location>
</feature>
<feature type="compositionally biased region" description="Polar residues" evidence="6">
    <location>
        <begin position="14"/>
        <end position="27"/>
    </location>
</feature>
<accession>B8MNI8</accession>
<feature type="region of interest" description="Disordered" evidence="6">
    <location>
        <begin position="174"/>
        <end position="203"/>
    </location>
</feature>
<dbReference type="Proteomes" id="UP000001745">
    <property type="component" value="Unassembled WGS sequence"/>
</dbReference>
<dbReference type="SUPFAM" id="SSF160240">
    <property type="entry name" value="Cation efflux protein cytoplasmic domain-like"/>
    <property type="match status" value="1"/>
</dbReference>
<feature type="transmembrane region" description="Helical" evidence="7">
    <location>
        <begin position="386"/>
        <end position="407"/>
    </location>
</feature>
<keyword evidence="3 7" id="KW-0812">Transmembrane</keyword>
<dbReference type="VEuPathDB" id="FungiDB:TSTA_103040"/>
<keyword evidence="2" id="KW-0813">Transport</keyword>
<protein>
    <submittedName>
        <fullName evidence="10">Cation diffusion facilitator, putative</fullName>
    </submittedName>
</protein>
<dbReference type="InterPro" id="IPR036837">
    <property type="entry name" value="Cation_efflux_CTD_sf"/>
</dbReference>
<dbReference type="PANTHER" id="PTHR43840">
    <property type="entry name" value="MITOCHONDRIAL METAL TRANSPORTER 1-RELATED"/>
    <property type="match status" value="1"/>
</dbReference>
<reference evidence="11" key="1">
    <citation type="journal article" date="2015" name="Genome Announc.">
        <title>Genome sequence of the AIDS-associated pathogen Penicillium marneffei (ATCC18224) and its near taxonomic relative Talaromyces stipitatus (ATCC10500).</title>
        <authorList>
            <person name="Nierman W.C."/>
            <person name="Fedorova-Abrams N.D."/>
            <person name="Andrianopoulos A."/>
        </authorList>
    </citation>
    <scope>NUCLEOTIDE SEQUENCE [LARGE SCALE GENOMIC DNA]</scope>
    <source>
        <strain evidence="11">ATCC 10500 / CBS 375.48 / QM 6759 / NRRL 1006</strain>
    </source>
</reference>